<dbReference type="Pfam" id="PF17657">
    <property type="entry name" value="DNA_pol3_finger"/>
    <property type="match status" value="1"/>
</dbReference>
<sequence length="1027" mass="114744">MSRTPAYAELHCVSNFTFLRGASSAFELMERAKKMGYHALAITDECSLAGIVRAHEAAKKLDVHLIVGSEIHFDDDLTVVLLVENAVGYTALCRLITQGRRSAEKGSYHLTRSDLGDTSGLLALWLPDGEFTSEDGHWLRSRFPDRSWLAVELHKGPDDATRLRDLLNLATVCDLPAVAAGNVHMHVRRRRALQDTLTAIRHRTTVERGCGHLYKNGERHLRRREALATVYPIELLDATVAIAARCSFGLEQLRYEYPRELVPKAYTPDAWLRHLTAIGAQWRWPEGVAAHVRKQLEHELALIAELNYESYFLTVHDIVRFAREQRILCQGRGSAANSAVCFALGITEVDPAYSNVLFERFISRERNEPPDIDVDFEHERREEVIQYIYRKYGRDRAALTATVICYRSKSAVRDVAKALGMTGDQVDQLSRAFTQWDNLDGMEDRLRECGFQPDSPAMQRLVILARELIGFPRHLSQHTGGFVISEHPLHELVPVENASMVDRTIIEWDKDDLDALGLLKVDVLALGMLTCVSKCLDLLRAHRGRDLTLATIPAEDPATYAMIQRADTVGVFQIESRAQMSMLPRLKPATFYDLVIEVAIVRPGPIQGKMVHPYLRRRQGLETYEPMTGPLAGVLDRTLGVPLFQEQVMSLAILGGGFTPGEANEVRRGMAAWKRHGGLDQFHERLMSGMQKNGYTLDFAEQVFAQMQGFASYGFPESHSASFALITYASCWLKCHEPAAFACALLNSAPMGFYSASQIVQDVRKHGVRVHPVDVRFSEWDCTLEAAGQETAQPILRLGFREIRGFSEDVAIRITAARGDSAFVDIADLCDRAALDKRAQRLLADADALRGLTGNRHRARWAMAGVEPQLELFGSLRTLEERVALPLPSAGESLIADYASTGLTLGPHPLALLRPQLMAERCKRSAEVRRLDHGRTVRAAGLVTLRQRPATAGGTTFITLEDEDGMLNVVVWERLAQRQRRVLLESRLMAIDGVLESADGVQHLIAGRLIDLTGLLGQLNMRSRNFH</sequence>
<dbReference type="InterPro" id="IPR004013">
    <property type="entry name" value="PHP_dom"/>
</dbReference>
<protein>
    <recommendedName>
        <fullName evidence="9">Error-prone DNA polymerase</fullName>
        <ecNumber evidence="9">2.7.7.7</ecNumber>
    </recommendedName>
</protein>
<evidence type="ECO:0000256" key="9">
    <source>
        <dbReference type="HAMAP-Rule" id="MF_01902"/>
    </source>
</evidence>
<dbReference type="SMART" id="SM00481">
    <property type="entry name" value="POLIIIAc"/>
    <property type="match status" value="1"/>
</dbReference>
<keyword evidence="7 9" id="KW-0234">DNA repair</keyword>
<keyword evidence="12" id="KW-1185">Reference proteome</keyword>
<dbReference type="CDD" id="cd04485">
    <property type="entry name" value="DnaE_OBF"/>
    <property type="match status" value="1"/>
</dbReference>
<gene>
    <name evidence="9" type="primary">dnaE2</name>
    <name evidence="11" type="ORF">ELE36_07205</name>
</gene>
<dbReference type="InterPro" id="IPR023073">
    <property type="entry name" value="DnaE2"/>
</dbReference>
<evidence type="ECO:0000256" key="7">
    <source>
        <dbReference type="ARBA" id="ARBA00023204"/>
    </source>
</evidence>
<evidence type="ECO:0000259" key="10">
    <source>
        <dbReference type="SMART" id="SM00481"/>
    </source>
</evidence>
<dbReference type="KEGG" id="xbc:ELE36_07205"/>
<dbReference type="HAMAP" id="MF_01902">
    <property type="entry name" value="DNApol_error_prone"/>
    <property type="match status" value="1"/>
</dbReference>
<dbReference type="Gene3D" id="1.10.150.870">
    <property type="match status" value="1"/>
</dbReference>
<dbReference type="GO" id="GO:0006260">
    <property type="term" value="P:DNA replication"/>
    <property type="evidence" value="ECO:0007669"/>
    <property type="project" value="UniProtKB-KW"/>
</dbReference>
<dbReference type="GO" id="GO:0006281">
    <property type="term" value="P:DNA repair"/>
    <property type="evidence" value="ECO:0007669"/>
    <property type="project" value="UniProtKB-UniRule"/>
</dbReference>
<keyword evidence="2 9" id="KW-0808">Transferase</keyword>
<dbReference type="EC" id="2.7.7.7" evidence="9"/>
<dbReference type="Proteomes" id="UP000291562">
    <property type="component" value="Chromosome"/>
</dbReference>
<dbReference type="Pfam" id="PF14579">
    <property type="entry name" value="HHH_6"/>
    <property type="match status" value="1"/>
</dbReference>
<comment type="subcellular location">
    <subcellularLocation>
        <location evidence="9">Cytoplasm</location>
    </subcellularLocation>
</comment>
<organism evidence="11 12">
    <name type="scientific">Pseudolysobacter antarcticus</name>
    <dbReference type="NCBI Taxonomy" id="2511995"/>
    <lineage>
        <taxon>Bacteria</taxon>
        <taxon>Pseudomonadati</taxon>
        <taxon>Pseudomonadota</taxon>
        <taxon>Gammaproteobacteria</taxon>
        <taxon>Lysobacterales</taxon>
        <taxon>Rhodanobacteraceae</taxon>
        <taxon>Pseudolysobacter</taxon>
    </lineage>
</organism>
<dbReference type="GO" id="GO:0008408">
    <property type="term" value="F:3'-5' exonuclease activity"/>
    <property type="evidence" value="ECO:0007669"/>
    <property type="project" value="InterPro"/>
</dbReference>
<evidence type="ECO:0000256" key="1">
    <source>
        <dbReference type="ARBA" id="ARBA00022490"/>
    </source>
</evidence>
<accession>A0A411HQ87</accession>
<keyword evidence="4 9" id="KW-0235">DNA replication</keyword>
<evidence type="ECO:0000256" key="8">
    <source>
        <dbReference type="ARBA" id="ARBA00049244"/>
    </source>
</evidence>
<dbReference type="PANTHER" id="PTHR32294">
    <property type="entry name" value="DNA POLYMERASE III SUBUNIT ALPHA"/>
    <property type="match status" value="1"/>
</dbReference>
<feature type="domain" description="Polymerase/histidinol phosphatase N-terminal" evidence="10">
    <location>
        <begin position="8"/>
        <end position="75"/>
    </location>
</feature>
<keyword evidence="5 9" id="KW-0227">DNA damage</keyword>
<name>A0A411HQ87_9GAMM</name>
<evidence type="ECO:0000256" key="2">
    <source>
        <dbReference type="ARBA" id="ARBA00022679"/>
    </source>
</evidence>
<dbReference type="Gene3D" id="3.20.20.140">
    <property type="entry name" value="Metal-dependent hydrolases"/>
    <property type="match status" value="1"/>
</dbReference>
<dbReference type="InterPro" id="IPR016195">
    <property type="entry name" value="Pol/histidinol_Pase-like"/>
</dbReference>
<dbReference type="OrthoDB" id="9803237at2"/>
<dbReference type="Pfam" id="PF07733">
    <property type="entry name" value="DNA_pol3_alpha"/>
    <property type="match status" value="1"/>
</dbReference>
<dbReference type="InterPro" id="IPR003141">
    <property type="entry name" value="Pol/His_phosphatase_N"/>
</dbReference>
<evidence type="ECO:0000256" key="5">
    <source>
        <dbReference type="ARBA" id="ARBA00022763"/>
    </source>
</evidence>
<dbReference type="CDD" id="cd07434">
    <property type="entry name" value="PHP_PolIIIA_DnaE2"/>
    <property type="match status" value="1"/>
</dbReference>
<dbReference type="NCBIfam" id="NF004225">
    <property type="entry name" value="PRK05672.1"/>
    <property type="match status" value="1"/>
</dbReference>
<dbReference type="PANTHER" id="PTHR32294:SF4">
    <property type="entry name" value="ERROR-PRONE DNA POLYMERASE"/>
    <property type="match status" value="1"/>
</dbReference>
<keyword evidence="6 9" id="KW-0239">DNA-directed DNA polymerase</keyword>
<keyword evidence="3 9" id="KW-0548">Nucleotidyltransferase</keyword>
<comment type="function">
    <text evidence="9">DNA polymerase involved in damage-induced mutagenesis and translesion synthesis (TLS). It is not the major replicative DNA polymerase.</text>
</comment>
<evidence type="ECO:0000256" key="4">
    <source>
        <dbReference type="ARBA" id="ARBA00022705"/>
    </source>
</evidence>
<dbReference type="InterPro" id="IPR029460">
    <property type="entry name" value="DNAPol_HHH"/>
</dbReference>
<evidence type="ECO:0000256" key="6">
    <source>
        <dbReference type="ARBA" id="ARBA00022932"/>
    </source>
</evidence>
<dbReference type="AlphaFoldDB" id="A0A411HQ87"/>
<dbReference type="GO" id="GO:0005737">
    <property type="term" value="C:cytoplasm"/>
    <property type="evidence" value="ECO:0007669"/>
    <property type="project" value="UniProtKB-SubCell"/>
</dbReference>
<comment type="catalytic activity">
    <reaction evidence="8 9">
        <text>DNA(n) + a 2'-deoxyribonucleoside 5'-triphosphate = DNA(n+1) + diphosphate</text>
        <dbReference type="Rhea" id="RHEA:22508"/>
        <dbReference type="Rhea" id="RHEA-COMP:17339"/>
        <dbReference type="Rhea" id="RHEA-COMP:17340"/>
        <dbReference type="ChEBI" id="CHEBI:33019"/>
        <dbReference type="ChEBI" id="CHEBI:61560"/>
        <dbReference type="ChEBI" id="CHEBI:173112"/>
        <dbReference type="EC" id="2.7.7.7"/>
    </reaction>
</comment>
<dbReference type="NCBIfam" id="TIGR00594">
    <property type="entry name" value="polc"/>
    <property type="match status" value="1"/>
</dbReference>
<dbReference type="Pfam" id="PF02811">
    <property type="entry name" value="PHP"/>
    <property type="match status" value="1"/>
</dbReference>
<keyword evidence="1 9" id="KW-0963">Cytoplasm</keyword>
<proteinExistence type="inferred from homology"/>
<dbReference type="InterPro" id="IPR004805">
    <property type="entry name" value="DnaE2/DnaE/PolC"/>
</dbReference>
<evidence type="ECO:0000313" key="12">
    <source>
        <dbReference type="Proteomes" id="UP000291562"/>
    </source>
</evidence>
<dbReference type="GO" id="GO:0003887">
    <property type="term" value="F:DNA-directed DNA polymerase activity"/>
    <property type="evidence" value="ECO:0007669"/>
    <property type="project" value="UniProtKB-UniRule"/>
</dbReference>
<reference evidence="11 12" key="1">
    <citation type="submission" date="2019-01" db="EMBL/GenBank/DDBJ databases">
        <title>Pseudolysobacter antarctica gen. nov., sp. nov., isolated from Fildes Peninsula, Antarctica.</title>
        <authorList>
            <person name="Wei Z."/>
            <person name="Peng F."/>
        </authorList>
    </citation>
    <scope>NUCLEOTIDE SEQUENCE [LARGE SCALE GENOMIC DNA]</scope>
    <source>
        <strain evidence="11 12">AQ6-296</strain>
    </source>
</reference>
<comment type="similarity">
    <text evidence="9">Belongs to the DNA polymerase type-C family. DnaE2 subfamily.</text>
</comment>
<evidence type="ECO:0000256" key="3">
    <source>
        <dbReference type="ARBA" id="ARBA00022695"/>
    </source>
</evidence>
<evidence type="ECO:0000313" key="11">
    <source>
        <dbReference type="EMBL" id="QBB72606.1"/>
    </source>
</evidence>
<dbReference type="EMBL" id="CP035704">
    <property type="protein sequence ID" value="QBB72606.1"/>
    <property type="molecule type" value="Genomic_DNA"/>
</dbReference>
<dbReference type="InterPro" id="IPR011708">
    <property type="entry name" value="DNA_pol3_alpha_NTPase_dom"/>
</dbReference>
<dbReference type="SUPFAM" id="SSF89550">
    <property type="entry name" value="PHP domain-like"/>
    <property type="match status" value="1"/>
</dbReference>
<dbReference type="InterPro" id="IPR040982">
    <property type="entry name" value="DNA_pol3_finger"/>
</dbReference>